<evidence type="ECO:0000313" key="3">
    <source>
        <dbReference type="EMBL" id="KKM15732.1"/>
    </source>
</evidence>
<dbReference type="GO" id="GO:0016491">
    <property type="term" value="F:oxidoreductase activity"/>
    <property type="evidence" value="ECO:0007669"/>
    <property type="project" value="InterPro"/>
</dbReference>
<evidence type="ECO:0000259" key="1">
    <source>
        <dbReference type="Pfam" id="PF02317"/>
    </source>
</evidence>
<protein>
    <recommendedName>
        <fullName evidence="4">Opine dehydrogenase domain-containing protein</fullName>
    </recommendedName>
</protein>
<dbReference type="EMBL" id="LAZR01014834">
    <property type="protein sequence ID" value="KKM15732.1"/>
    <property type="molecule type" value="Genomic_DNA"/>
</dbReference>
<comment type="caution">
    <text evidence="3">The sequence shown here is derived from an EMBL/GenBank/DDBJ whole genome shotgun (WGS) entry which is preliminary data.</text>
</comment>
<dbReference type="InterPro" id="IPR013328">
    <property type="entry name" value="6PGD_dom2"/>
</dbReference>
<name>A0A0F9HKQ1_9ZZZZ</name>
<dbReference type="AlphaFoldDB" id="A0A0F9HKQ1"/>
<proteinExistence type="predicted"/>
<dbReference type="Pfam" id="PF02558">
    <property type="entry name" value="ApbA"/>
    <property type="match status" value="1"/>
</dbReference>
<dbReference type="SUPFAM" id="SSF48179">
    <property type="entry name" value="6-phosphogluconate dehydrogenase C-terminal domain-like"/>
    <property type="match status" value="1"/>
</dbReference>
<sequence>MKKKITNASDLRRAQYIKNLLKKKPEEQKFCVLGAGHGGLAMAGHLAIKGFSVNLYNRKRTRIKPVIQRKGIKIEGEVKGFGKIKLASTNIQECIKGVDVLMVVVPAYAHTFIAETCAPYLKENQVVILNPGRTGGALEFYNVLKQKKLKRFPFIAEAQTFLYASRALGPAHAKIFSIKNSVPLATLPAYWIPGVLKIINRAFPQFIPGDNIFKTSFENIGAIFHPALTILNAGWIESTYGDFEYYIKGASHSVAQVLEKLDKERLDVAAALGIKVMSARAWLYTAYSAAGNNLHEAIQDNPGYLGIKAPDRLHHRYVDEDVPMSLVPLASIGDMLKVETPTIKSIIRIASIMRGIDFWKIGRTVQNLGIKGMTIKEIRLLAVTGEL</sequence>
<dbReference type="InterPro" id="IPR036291">
    <property type="entry name" value="NAD(P)-bd_dom_sf"/>
</dbReference>
<feature type="domain" description="Opine dehydrogenase" evidence="1">
    <location>
        <begin position="210"/>
        <end position="353"/>
    </location>
</feature>
<dbReference type="Pfam" id="PF02317">
    <property type="entry name" value="Octopine_DH"/>
    <property type="match status" value="1"/>
</dbReference>
<dbReference type="PANTHER" id="PTHR38015">
    <property type="entry name" value="BLR6086 PROTEIN"/>
    <property type="match status" value="1"/>
</dbReference>
<evidence type="ECO:0008006" key="4">
    <source>
        <dbReference type="Google" id="ProtNLM"/>
    </source>
</evidence>
<dbReference type="Gene3D" id="3.40.50.720">
    <property type="entry name" value="NAD(P)-binding Rossmann-like Domain"/>
    <property type="match status" value="1"/>
</dbReference>
<dbReference type="Gene3D" id="1.10.1040.10">
    <property type="entry name" value="N-(1-d-carboxylethyl)-l-norvaline Dehydrogenase, domain 2"/>
    <property type="match status" value="1"/>
</dbReference>
<organism evidence="3">
    <name type="scientific">marine sediment metagenome</name>
    <dbReference type="NCBI Taxonomy" id="412755"/>
    <lineage>
        <taxon>unclassified sequences</taxon>
        <taxon>metagenomes</taxon>
        <taxon>ecological metagenomes</taxon>
    </lineage>
</organism>
<dbReference type="InterPro" id="IPR013332">
    <property type="entry name" value="KPR_N"/>
</dbReference>
<gene>
    <name evidence="3" type="ORF">LCGC14_1693080</name>
</gene>
<dbReference type="InterPro" id="IPR051729">
    <property type="entry name" value="Opine/Lysopine_DH"/>
</dbReference>
<dbReference type="SUPFAM" id="SSF51735">
    <property type="entry name" value="NAD(P)-binding Rossmann-fold domains"/>
    <property type="match status" value="1"/>
</dbReference>
<feature type="domain" description="Ketopantoate reductase N-terminal" evidence="2">
    <location>
        <begin position="31"/>
        <end position="129"/>
    </location>
</feature>
<dbReference type="InterPro" id="IPR003421">
    <property type="entry name" value="Opine_DH"/>
</dbReference>
<dbReference type="InterPro" id="IPR008927">
    <property type="entry name" value="6-PGluconate_DH-like_C_sf"/>
</dbReference>
<evidence type="ECO:0000259" key="2">
    <source>
        <dbReference type="Pfam" id="PF02558"/>
    </source>
</evidence>
<dbReference type="PANTHER" id="PTHR38015:SF1">
    <property type="entry name" value="OPINE DEHYDROGENASE DOMAIN-CONTAINING PROTEIN"/>
    <property type="match status" value="1"/>
</dbReference>
<accession>A0A0F9HKQ1</accession>
<reference evidence="3" key="1">
    <citation type="journal article" date="2015" name="Nature">
        <title>Complex archaea that bridge the gap between prokaryotes and eukaryotes.</title>
        <authorList>
            <person name="Spang A."/>
            <person name="Saw J.H."/>
            <person name="Jorgensen S.L."/>
            <person name="Zaremba-Niedzwiedzka K."/>
            <person name="Martijn J."/>
            <person name="Lind A.E."/>
            <person name="van Eijk R."/>
            <person name="Schleper C."/>
            <person name="Guy L."/>
            <person name="Ettema T.J."/>
        </authorList>
    </citation>
    <scope>NUCLEOTIDE SEQUENCE</scope>
</reference>